<reference evidence="9" key="1">
    <citation type="submission" date="2023-03" db="EMBL/GenBank/DDBJ databases">
        <title>Massive genome expansion in bonnet fungi (Mycena s.s.) driven by repeated elements and novel gene families across ecological guilds.</title>
        <authorList>
            <consortium name="Lawrence Berkeley National Laboratory"/>
            <person name="Harder C.B."/>
            <person name="Miyauchi S."/>
            <person name="Viragh M."/>
            <person name="Kuo A."/>
            <person name="Thoen E."/>
            <person name="Andreopoulos B."/>
            <person name="Lu D."/>
            <person name="Skrede I."/>
            <person name="Drula E."/>
            <person name="Henrissat B."/>
            <person name="Morin E."/>
            <person name="Kohler A."/>
            <person name="Barry K."/>
            <person name="LaButti K."/>
            <person name="Morin E."/>
            <person name="Salamov A."/>
            <person name="Lipzen A."/>
            <person name="Mereny Z."/>
            <person name="Hegedus B."/>
            <person name="Baldrian P."/>
            <person name="Stursova M."/>
            <person name="Weitz H."/>
            <person name="Taylor A."/>
            <person name="Grigoriev I.V."/>
            <person name="Nagy L.G."/>
            <person name="Martin F."/>
            <person name="Kauserud H."/>
        </authorList>
    </citation>
    <scope>NUCLEOTIDE SEQUENCE</scope>
    <source>
        <strain evidence="9">CBHHK002</strain>
    </source>
</reference>
<dbReference type="GO" id="GO:0030246">
    <property type="term" value="F:carbohydrate binding"/>
    <property type="evidence" value="ECO:0007669"/>
    <property type="project" value="InterPro"/>
</dbReference>
<dbReference type="InterPro" id="IPR013780">
    <property type="entry name" value="Glyco_hydro_b"/>
</dbReference>
<comment type="similarity">
    <text evidence="1 4">Belongs to the glycosyl hydrolase 31 family.</text>
</comment>
<evidence type="ECO:0000256" key="5">
    <source>
        <dbReference type="SAM" id="SignalP"/>
    </source>
</evidence>
<dbReference type="Gene3D" id="2.60.40.1760">
    <property type="entry name" value="glycosyl hydrolase (family 31)"/>
    <property type="match status" value="1"/>
</dbReference>
<accession>A0AAD7A9U2</accession>
<dbReference type="Gene3D" id="2.60.40.1180">
    <property type="entry name" value="Golgi alpha-mannosidase II"/>
    <property type="match status" value="2"/>
</dbReference>
<name>A0AAD7A9U2_9AGAR</name>
<dbReference type="SUPFAM" id="SSF51011">
    <property type="entry name" value="Glycosyl hydrolase domain"/>
    <property type="match status" value="1"/>
</dbReference>
<feature type="chain" id="PRO_5042293186" evidence="5">
    <location>
        <begin position="19"/>
        <end position="854"/>
    </location>
</feature>
<dbReference type="GO" id="GO:0004553">
    <property type="term" value="F:hydrolase activity, hydrolyzing O-glycosyl compounds"/>
    <property type="evidence" value="ECO:0007669"/>
    <property type="project" value="InterPro"/>
</dbReference>
<feature type="signal peptide" evidence="5">
    <location>
        <begin position="1"/>
        <end position="18"/>
    </location>
</feature>
<dbReference type="PANTHER" id="PTHR22762">
    <property type="entry name" value="ALPHA-GLUCOSIDASE"/>
    <property type="match status" value="1"/>
</dbReference>
<gene>
    <name evidence="9" type="ORF">DFH08DRAFT_913319</name>
</gene>
<dbReference type="AlphaFoldDB" id="A0AAD7A9U2"/>
<evidence type="ECO:0000256" key="1">
    <source>
        <dbReference type="ARBA" id="ARBA00007806"/>
    </source>
</evidence>
<dbReference type="InterPro" id="IPR000322">
    <property type="entry name" value="Glyco_hydro_31_TIM"/>
</dbReference>
<protein>
    <submittedName>
        <fullName evidence="9">Glycosyl hydrolases family 31-domain-containing protein</fullName>
    </submittedName>
</protein>
<evidence type="ECO:0000313" key="9">
    <source>
        <dbReference type="EMBL" id="KAJ7352477.1"/>
    </source>
</evidence>
<evidence type="ECO:0000259" key="7">
    <source>
        <dbReference type="Pfam" id="PF13802"/>
    </source>
</evidence>
<evidence type="ECO:0000259" key="6">
    <source>
        <dbReference type="Pfam" id="PF01055"/>
    </source>
</evidence>
<dbReference type="GO" id="GO:0005975">
    <property type="term" value="P:carbohydrate metabolic process"/>
    <property type="evidence" value="ECO:0007669"/>
    <property type="project" value="InterPro"/>
</dbReference>
<dbReference type="CDD" id="cd14752">
    <property type="entry name" value="GH31_N"/>
    <property type="match status" value="1"/>
</dbReference>
<evidence type="ECO:0000256" key="2">
    <source>
        <dbReference type="ARBA" id="ARBA00022801"/>
    </source>
</evidence>
<dbReference type="Gene3D" id="3.20.20.80">
    <property type="entry name" value="Glycosidases"/>
    <property type="match status" value="1"/>
</dbReference>
<feature type="domain" description="Glycosyl hydrolase family 31 C-terminal" evidence="8">
    <location>
        <begin position="661"/>
        <end position="749"/>
    </location>
</feature>
<dbReference type="PROSITE" id="PS00129">
    <property type="entry name" value="GLYCOSYL_HYDROL_F31_1"/>
    <property type="match status" value="1"/>
</dbReference>
<dbReference type="Proteomes" id="UP001218218">
    <property type="component" value="Unassembled WGS sequence"/>
</dbReference>
<keyword evidence="3 4" id="KW-0326">Glycosidase</keyword>
<dbReference type="Pfam" id="PF01055">
    <property type="entry name" value="Glyco_hydro_31_2nd"/>
    <property type="match status" value="1"/>
</dbReference>
<dbReference type="EMBL" id="JARIHO010000012">
    <property type="protein sequence ID" value="KAJ7352477.1"/>
    <property type="molecule type" value="Genomic_DNA"/>
</dbReference>
<dbReference type="InterPro" id="IPR030458">
    <property type="entry name" value="Glyco_hydro_31_AS"/>
</dbReference>
<evidence type="ECO:0000256" key="3">
    <source>
        <dbReference type="ARBA" id="ARBA00023295"/>
    </source>
</evidence>
<keyword evidence="5" id="KW-0732">Signal</keyword>
<evidence type="ECO:0000259" key="8">
    <source>
        <dbReference type="Pfam" id="PF21365"/>
    </source>
</evidence>
<evidence type="ECO:0000313" key="10">
    <source>
        <dbReference type="Proteomes" id="UP001218218"/>
    </source>
</evidence>
<feature type="domain" description="Glycoside hydrolase family 31 TIM barrel" evidence="6">
    <location>
        <begin position="265"/>
        <end position="653"/>
    </location>
</feature>
<dbReference type="InterPro" id="IPR017853">
    <property type="entry name" value="GH"/>
</dbReference>
<comment type="caution">
    <text evidence="9">The sequence shown here is derived from an EMBL/GenBank/DDBJ whole genome shotgun (WGS) entry which is preliminary data.</text>
</comment>
<evidence type="ECO:0000256" key="4">
    <source>
        <dbReference type="RuleBase" id="RU361185"/>
    </source>
</evidence>
<dbReference type="CDD" id="cd06602">
    <property type="entry name" value="GH31_MGAM_SI_GAA"/>
    <property type="match status" value="1"/>
</dbReference>
<keyword evidence="2 4" id="KW-0378">Hydrolase</keyword>
<dbReference type="InterPro" id="IPR048395">
    <property type="entry name" value="Glyco_hydro_31_C"/>
</dbReference>
<dbReference type="SUPFAM" id="SSF51445">
    <property type="entry name" value="(Trans)glycosidases"/>
    <property type="match status" value="1"/>
</dbReference>
<organism evidence="9 10">
    <name type="scientific">Mycena albidolilacea</name>
    <dbReference type="NCBI Taxonomy" id="1033008"/>
    <lineage>
        <taxon>Eukaryota</taxon>
        <taxon>Fungi</taxon>
        <taxon>Dikarya</taxon>
        <taxon>Basidiomycota</taxon>
        <taxon>Agaricomycotina</taxon>
        <taxon>Agaricomycetes</taxon>
        <taxon>Agaricomycetidae</taxon>
        <taxon>Agaricales</taxon>
        <taxon>Marasmiineae</taxon>
        <taxon>Mycenaceae</taxon>
        <taxon>Mycena</taxon>
    </lineage>
</organism>
<keyword evidence="10" id="KW-1185">Reference proteome</keyword>
<proteinExistence type="inferred from homology"/>
<dbReference type="InterPro" id="IPR025887">
    <property type="entry name" value="Glyco_hydro_31_N_dom"/>
</dbReference>
<dbReference type="InterPro" id="IPR011013">
    <property type="entry name" value="Gal_mutarotase_sf_dom"/>
</dbReference>
<sequence length="854" mass="94686">MASKTLSFFIALAVTAAAASVDDCSGYKATNVIQGDSYLQADLTLAGTACNVFGDDLPRLRLLVEYQTDSRLHVKIDDAEQQVYQVQESFLPRPTTQNVSVSGAALQFSFTEDPFHFNVTRKDSGDVLFDTSGAQLIFESQYVRLRTSLPDDPNLYGLGEHSDDFRLGTTDYTRTMWNAESPFIPRLSNLYGSHPVYFDHRGASGTHGVFLLSSSGMDIIINKTVSGQQYLEYNTIGGVLDLYFLAGPDPVSVSKQYAEVVGRSAMIPYWTLGFHQCKYGWPNVEWVSEVVANYSAANIPLETLWTDIDYMGDRADFSLDPTNFPLDKVRDLVSTLHSQNQHYVLILDPGIHYTTSYAPFNRGVAQDAFLKAADGSWYLGLQWAGTVVWPDWFGPNTRDWWTNEILLFFDPATGVDVDGLWNDMNEVSSFCSDIDCHPTRRTSHPGEFPTKVQPELLSAPRNDGSGVMKGLPDRNLLNPEYNIHNHKGADISDFTVYTNISNSDGTYQYDTHNLYGTMMAAASRAALIARRPSVRPFVLTRSNFPGVGAHAAHWFGDNFSAWDDYRISIKQLLSYAAIHAVSFVGSDICGFNGVAQEQMCARWAMLGAFQPFYRNHADISAPEQEFYLWPLVAEAARKAIDARYRLLDYMYTALYRASSTGAPVASPLWFAYPNDKNTFGVQTQWLFGDALLVNPVTDDDATEVTFYLPDDVFYDFWTGQQVRGNGANVTLTDVAFTDIPVHIRGGSIIALRKESANTTTALRKQDFVVLVAPGLDGKAHGSLYLDDGESLDVAGHYSDVQFAWDGRVFQMSGDFGYGTDRSVQSVVVLGGSNGQNTTIDGPWGLEQGFNVTVL</sequence>
<dbReference type="Pfam" id="PF21365">
    <property type="entry name" value="Glyco_hydro_31_3rd"/>
    <property type="match status" value="1"/>
</dbReference>
<dbReference type="SUPFAM" id="SSF74650">
    <property type="entry name" value="Galactose mutarotase-like"/>
    <property type="match status" value="1"/>
</dbReference>
<dbReference type="Pfam" id="PF13802">
    <property type="entry name" value="Gal_mutarotas_2"/>
    <property type="match status" value="1"/>
</dbReference>
<feature type="domain" description="Glycoside hydrolase family 31 N-terminal" evidence="7">
    <location>
        <begin position="55"/>
        <end position="217"/>
    </location>
</feature>
<dbReference type="PANTHER" id="PTHR22762:SF95">
    <property type="entry name" value="ALPHA_BETA-GLUCOSIDASE AGDC-RELATED"/>
    <property type="match status" value="1"/>
</dbReference>